<reference evidence="1" key="1">
    <citation type="submission" date="2022-10" db="EMBL/GenBank/DDBJ databases">
        <authorList>
            <person name="Chen Y."/>
            <person name="Dougan E. K."/>
            <person name="Chan C."/>
            <person name="Rhodes N."/>
            <person name="Thang M."/>
        </authorList>
    </citation>
    <scope>NUCLEOTIDE SEQUENCE</scope>
</reference>
<dbReference type="GO" id="GO:0016853">
    <property type="term" value="F:isomerase activity"/>
    <property type="evidence" value="ECO:0007669"/>
    <property type="project" value="UniProtKB-KW"/>
</dbReference>
<dbReference type="EMBL" id="CAMXCT020003542">
    <property type="protein sequence ID" value="CAL1158360.1"/>
    <property type="molecule type" value="Genomic_DNA"/>
</dbReference>
<evidence type="ECO:0000313" key="2">
    <source>
        <dbReference type="EMBL" id="CAL1158360.1"/>
    </source>
</evidence>
<evidence type="ECO:0000313" key="1">
    <source>
        <dbReference type="EMBL" id="CAI4004985.1"/>
    </source>
</evidence>
<dbReference type="AlphaFoldDB" id="A0A9P1D733"/>
<evidence type="ECO:0000313" key="4">
    <source>
        <dbReference type="Proteomes" id="UP001152797"/>
    </source>
</evidence>
<sequence length="824" mass="92361">MAGRIGESVSALNSLGGASARSTRRASFVFEGHQAGSGVTAAQESALRRIGRLVKDAGPCPSGLTPKLAFEEVIKSKDMYSLNRCSVATYDLEKLKITKSDTVPKPAADLLPPLEADFLTHPELHIIRSEEEINEWCTANKDFQPYWDETLRNDREARLDLYRRLHEKGLLGFRKRIKCKVGIFFVKKASGKGIRLIIDSRMPNGCHRRPPKTKLGGASAICELDCFMESDELGAVNEGFGGPVELPQKLFGSTGDVSDAFYQFSVEPMCEWFGLDDPVAAEEFGLTKVWDSEVGDYVDLSAGDRVFPVFLGMPQGWAWALHFCNLAVEYNMSKAIPSSQFVKEGLPPPDPRRGPIGSVYVDNIGVFGFVEKMVDQSFDEAVCCLERAGFVLHELERGAIEAQNVGIVIRRDTMTVRHTRKRAWRLYLALKHVLKQNRITTEAMRVLVGHIVHYFSIMRPGLSVLYHTYKFIFDWLDGRSHNIPGSVKRELRVVAGLVFLVEIDLKASYCDRIYCGDSSTYGYCFQWSPSTASEQRELFKFHERWRFLEVEQHTGLGLGSHHSSADLSVPDIAYVRWQHGEAIHMKEGRVALMSLRREAKRSDSHGKRLLTLCDNLSATCAFDKGRAKDLSLLALCRRAGAIQIVLVMHQRHSNLASSKRSAQRCENLSLDRGSRNVGRARLRKQSTRDQYADSWKTFMTFCAAKKGWGNLEPGASKVGQYNDSIVIGSSGREWISNLVEKLYAIHTGDMDMKLFPFTLNQFEKVFKESTERLQLKKLQGAVGQALRVSDDTPSMDESIANSVSLALNNFMQPNKLPLSSLVNC</sequence>
<dbReference type="Proteomes" id="UP001152797">
    <property type="component" value="Unassembled WGS sequence"/>
</dbReference>
<accession>A0A9P1D733</accession>
<dbReference type="EMBL" id="CAMXCT010003542">
    <property type="protein sequence ID" value="CAI4004985.1"/>
    <property type="molecule type" value="Genomic_DNA"/>
</dbReference>
<dbReference type="EMBL" id="CAMXCT030003542">
    <property type="protein sequence ID" value="CAL4792297.1"/>
    <property type="molecule type" value="Genomic_DNA"/>
</dbReference>
<keyword evidence="4" id="KW-1185">Reference proteome</keyword>
<name>A0A9P1D733_9DINO</name>
<keyword evidence="3" id="KW-0413">Isomerase</keyword>
<proteinExistence type="predicted"/>
<reference evidence="2" key="2">
    <citation type="submission" date="2024-04" db="EMBL/GenBank/DDBJ databases">
        <authorList>
            <person name="Chen Y."/>
            <person name="Shah S."/>
            <person name="Dougan E. K."/>
            <person name="Thang M."/>
            <person name="Chan C."/>
        </authorList>
    </citation>
    <scope>NUCLEOTIDE SEQUENCE [LARGE SCALE GENOMIC DNA]</scope>
</reference>
<evidence type="ECO:0000313" key="3">
    <source>
        <dbReference type="EMBL" id="CAL4792297.1"/>
    </source>
</evidence>
<comment type="caution">
    <text evidence="1">The sequence shown here is derived from an EMBL/GenBank/DDBJ whole genome shotgun (WGS) entry which is preliminary data.</text>
</comment>
<protein>
    <submittedName>
        <fullName evidence="3">Protein disulfide isomerase-like 2-1</fullName>
    </submittedName>
</protein>
<organism evidence="1">
    <name type="scientific">Cladocopium goreaui</name>
    <dbReference type="NCBI Taxonomy" id="2562237"/>
    <lineage>
        <taxon>Eukaryota</taxon>
        <taxon>Sar</taxon>
        <taxon>Alveolata</taxon>
        <taxon>Dinophyceae</taxon>
        <taxon>Suessiales</taxon>
        <taxon>Symbiodiniaceae</taxon>
        <taxon>Cladocopium</taxon>
    </lineage>
</organism>
<gene>
    <name evidence="1" type="ORF">C1SCF055_LOCUS30743</name>
</gene>